<feature type="region of interest" description="Disordered" evidence="1">
    <location>
        <begin position="208"/>
        <end position="250"/>
    </location>
</feature>
<feature type="non-terminal residue" evidence="2">
    <location>
        <position position="1"/>
    </location>
</feature>
<protein>
    <submittedName>
        <fullName evidence="2">Uncharacterized protein</fullName>
    </submittedName>
</protein>
<dbReference type="OrthoDB" id="1751727at2759"/>
<accession>A0A9N7RAU6</accession>
<evidence type="ECO:0000256" key="1">
    <source>
        <dbReference type="SAM" id="MobiDB-lite"/>
    </source>
</evidence>
<evidence type="ECO:0000313" key="2">
    <source>
        <dbReference type="EMBL" id="CAA0821482.1"/>
    </source>
</evidence>
<feature type="compositionally biased region" description="Basic and acidic residues" evidence="1">
    <location>
        <begin position="58"/>
        <end position="70"/>
    </location>
</feature>
<sequence>VHSASDVVKAGGLIRSHRAGPCRTSLAKTPARSYEEVLKCCRKYINLKEIEVEFAKLEGSARPEPKKEQSPPRGRSRKKSSPKRSGSKKISPRRAGRDSKQEKRDDRWQGRPLLFERQRYHNFTPLMKDLIEVLEAMEHKLSTEDVTWLKTRFTGPTRPKSDIYCRFHRDYGHTTESCKNLKDEIGRLIRAGHLKEFVYHDRAKEKGKRRCRDDLEKKSDSDEEGDDGEGRGGRAKKPRRDGDKGGQGGEALIKRGTIYMISGGPTDGDSNRAMKKHARAVKRKREEVGIMAHMPVINVIFYDCFVQINKELNIELKPVTTALYGFNGGEVMSMGEISLPMALGAGELRKVRMVRFVVVGAESSYNIIMGRTSLNAFQAVVSTYHMTIKYPVGENIGEIAGDQLTSRSCYQTTVSNNKHLAKRQAKSKGEEVNRPGGSRSKENKQRMEK</sequence>
<feature type="non-terminal residue" evidence="2">
    <location>
        <position position="449"/>
    </location>
</feature>
<dbReference type="PANTHER" id="PTHR33240">
    <property type="entry name" value="OS08G0508500 PROTEIN"/>
    <property type="match status" value="1"/>
</dbReference>
<proteinExistence type="predicted"/>
<feature type="compositionally biased region" description="Basic and acidic residues" evidence="1">
    <location>
        <begin position="211"/>
        <end position="220"/>
    </location>
</feature>
<feature type="compositionally biased region" description="Basic residues" evidence="1">
    <location>
        <begin position="74"/>
        <end position="94"/>
    </location>
</feature>
<dbReference type="PANTHER" id="PTHR33240:SF15">
    <property type="entry name" value="GAG-PRO-LIKE PROTEIN"/>
    <property type="match status" value="1"/>
</dbReference>
<dbReference type="Proteomes" id="UP001153555">
    <property type="component" value="Unassembled WGS sequence"/>
</dbReference>
<organism evidence="2 3">
    <name type="scientific">Striga hermonthica</name>
    <name type="common">Purple witchweed</name>
    <name type="synonym">Buchnera hermonthica</name>
    <dbReference type="NCBI Taxonomy" id="68872"/>
    <lineage>
        <taxon>Eukaryota</taxon>
        <taxon>Viridiplantae</taxon>
        <taxon>Streptophyta</taxon>
        <taxon>Embryophyta</taxon>
        <taxon>Tracheophyta</taxon>
        <taxon>Spermatophyta</taxon>
        <taxon>Magnoliopsida</taxon>
        <taxon>eudicotyledons</taxon>
        <taxon>Gunneridae</taxon>
        <taxon>Pentapetalae</taxon>
        <taxon>asterids</taxon>
        <taxon>lamiids</taxon>
        <taxon>Lamiales</taxon>
        <taxon>Orobanchaceae</taxon>
        <taxon>Buchnereae</taxon>
        <taxon>Striga</taxon>
    </lineage>
</organism>
<gene>
    <name evidence="2" type="ORF">SHERM_19484</name>
</gene>
<reference evidence="2" key="1">
    <citation type="submission" date="2019-12" db="EMBL/GenBank/DDBJ databases">
        <authorList>
            <person name="Scholes J."/>
        </authorList>
    </citation>
    <scope>NUCLEOTIDE SEQUENCE</scope>
</reference>
<feature type="region of interest" description="Disordered" evidence="1">
    <location>
        <begin position="58"/>
        <end position="110"/>
    </location>
</feature>
<evidence type="ECO:0000313" key="3">
    <source>
        <dbReference type="Proteomes" id="UP001153555"/>
    </source>
</evidence>
<dbReference type="EMBL" id="CACSLK010020742">
    <property type="protein sequence ID" value="CAA0821482.1"/>
    <property type="molecule type" value="Genomic_DNA"/>
</dbReference>
<feature type="region of interest" description="Disordered" evidence="1">
    <location>
        <begin position="416"/>
        <end position="449"/>
    </location>
</feature>
<dbReference type="AlphaFoldDB" id="A0A9N7RAU6"/>
<keyword evidence="3" id="KW-1185">Reference proteome</keyword>
<feature type="compositionally biased region" description="Basic and acidic residues" evidence="1">
    <location>
        <begin position="95"/>
        <end position="110"/>
    </location>
</feature>
<feature type="compositionally biased region" description="Basic and acidic residues" evidence="1">
    <location>
        <begin position="427"/>
        <end position="449"/>
    </location>
</feature>
<comment type="caution">
    <text evidence="2">The sequence shown here is derived from an EMBL/GenBank/DDBJ whole genome shotgun (WGS) entry which is preliminary data.</text>
</comment>
<name>A0A9N7RAU6_STRHE</name>